<dbReference type="PANTHER" id="PTHR11487">
    <property type="entry name" value="THIOESTERASE"/>
    <property type="match status" value="1"/>
</dbReference>
<reference evidence="4" key="1">
    <citation type="submission" date="2019-10" db="EMBL/GenBank/DDBJ databases">
        <title>Antimicrobial potential of Antarctic Bacteria.</title>
        <authorList>
            <person name="Benaud N."/>
            <person name="Edwards R.J."/>
            <person name="Ferrari B.C."/>
        </authorList>
    </citation>
    <scope>NUCLEOTIDE SEQUENCE [LARGE SCALE GENOMIC DNA]</scope>
    <source>
        <strain evidence="4">NBSH44</strain>
    </source>
</reference>
<dbReference type="KEGG" id="sfiy:F0344_15540"/>
<dbReference type="Gene3D" id="3.40.50.1820">
    <property type="entry name" value="alpha/beta hydrolase"/>
    <property type="match status" value="1"/>
</dbReference>
<dbReference type="InterPro" id="IPR012223">
    <property type="entry name" value="TEII"/>
</dbReference>
<evidence type="ECO:0000313" key="3">
    <source>
        <dbReference type="EMBL" id="QNE75859.1"/>
    </source>
</evidence>
<dbReference type="GO" id="GO:0008610">
    <property type="term" value="P:lipid biosynthetic process"/>
    <property type="evidence" value="ECO:0007669"/>
    <property type="project" value="TreeGrafter"/>
</dbReference>
<dbReference type="AlphaFoldDB" id="A0A7G7BKJ4"/>
<organism evidence="3 4">
    <name type="scientific">Streptomyces finlayi</name>
    <dbReference type="NCBI Taxonomy" id="67296"/>
    <lineage>
        <taxon>Bacteria</taxon>
        <taxon>Bacillati</taxon>
        <taxon>Actinomycetota</taxon>
        <taxon>Actinomycetes</taxon>
        <taxon>Kitasatosporales</taxon>
        <taxon>Streptomycetaceae</taxon>
        <taxon>Streptomyces</taxon>
    </lineage>
</organism>
<dbReference type="Pfam" id="PF00975">
    <property type="entry name" value="Thioesterase"/>
    <property type="match status" value="1"/>
</dbReference>
<dbReference type="Proteomes" id="UP000515307">
    <property type="component" value="Chromosome"/>
</dbReference>
<keyword evidence="4" id="KW-1185">Reference proteome</keyword>
<evidence type="ECO:0000259" key="2">
    <source>
        <dbReference type="Pfam" id="PF00975"/>
    </source>
</evidence>
<accession>A0A7G7BKJ4</accession>
<sequence length="281" mass="30366">MSGVDFGELGGLAPGRCGAGADVSIREGGRQWLVRDIDPDARARVFCFPVAGVGASAYRGWPTRIGDIEICPVQLPGRENRFRTPAHTSMDMFAKDAADALHPYLDKPFGFFGHCFGARLSYGLSVELAARGGPMPQQIFVSSCLAPHRGGYFGGGRSGPFTPETTDEEYMEELRYGCEQRGEPTPPDELLALSIQVLRADIALTCGYQPSGAGSTPLNVTTISWTGDTHMRPEEMDEWSDYGNVRQILLTGNDFTHRSAPADLLQAIADGLPERIGVLTP</sequence>
<evidence type="ECO:0000256" key="1">
    <source>
        <dbReference type="ARBA" id="ARBA00007169"/>
    </source>
</evidence>
<protein>
    <submittedName>
        <fullName evidence="3">Thioesterase</fullName>
    </submittedName>
</protein>
<evidence type="ECO:0000313" key="4">
    <source>
        <dbReference type="Proteomes" id="UP000515307"/>
    </source>
</evidence>
<comment type="similarity">
    <text evidence="1">Belongs to the thioesterase family.</text>
</comment>
<feature type="domain" description="Thioesterase" evidence="2">
    <location>
        <begin position="44"/>
        <end position="230"/>
    </location>
</feature>
<name>A0A7G7BKJ4_9ACTN</name>
<gene>
    <name evidence="3" type="ORF">F0344_15540</name>
</gene>
<proteinExistence type="inferred from homology"/>
<dbReference type="SUPFAM" id="SSF53474">
    <property type="entry name" value="alpha/beta-Hydrolases"/>
    <property type="match status" value="1"/>
</dbReference>
<dbReference type="PANTHER" id="PTHR11487:SF0">
    <property type="entry name" value="S-ACYL FATTY ACID SYNTHASE THIOESTERASE, MEDIUM CHAIN"/>
    <property type="match status" value="1"/>
</dbReference>
<dbReference type="EMBL" id="CP045702">
    <property type="protein sequence ID" value="QNE75859.1"/>
    <property type="molecule type" value="Genomic_DNA"/>
</dbReference>
<dbReference type="InterPro" id="IPR001031">
    <property type="entry name" value="Thioesterase"/>
</dbReference>
<dbReference type="InterPro" id="IPR029058">
    <property type="entry name" value="AB_hydrolase_fold"/>
</dbReference>